<dbReference type="PANTHER" id="PTHR23088">
    <property type="entry name" value="NITRILASE-RELATED"/>
    <property type="match status" value="1"/>
</dbReference>
<dbReference type="InterPro" id="IPR003010">
    <property type="entry name" value="C-N_Hydrolase"/>
</dbReference>
<dbReference type="PANTHER" id="PTHR23088:SF50">
    <property type="entry name" value="HYDROLASE YHCX"/>
    <property type="match status" value="1"/>
</dbReference>
<protein>
    <recommendedName>
        <fullName evidence="2">CN hydrolase domain-containing protein</fullName>
    </recommendedName>
</protein>
<dbReference type="RefSeq" id="WP_286354855.1">
    <property type="nucleotide sequence ID" value="NZ_AP027079.1"/>
</dbReference>
<dbReference type="Gene3D" id="3.60.110.10">
    <property type="entry name" value="Carbon-nitrogen hydrolase"/>
    <property type="match status" value="1"/>
</dbReference>
<dbReference type="Proteomes" id="UP001242010">
    <property type="component" value="Chromosome"/>
</dbReference>
<dbReference type="EMBL" id="AP027079">
    <property type="protein sequence ID" value="BDU68231.1"/>
    <property type="molecule type" value="Genomic_DNA"/>
</dbReference>
<keyword evidence="4" id="KW-1185">Reference proteome</keyword>
<accession>A0ABM8DMT9</accession>
<evidence type="ECO:0000256" key="1">
    <source>
        <dbReference type="ARBA" id="ARBA00010613"/>
    </source>
</evidence>
<dbReference type="InterPro" id="IPR001110">
    <property type="entry name" value="UPF0012_CS"/>
</dbReference>
<sequence>MRFTAPTPFLSRPVRVCGIQYGLRPVADFSAFAEQVENYVDVGDDYDSDVIVFPELLAVQLLSCITRDFAPAEAMRRLAEQFTDGFEDLFLRLSIKYDRILVAGTHPRFVDGKLQNVASIFVPGHGPVHQPKLHLTPTERNVWHFEPGHEIHIIDTDFGKMGVSICYDVQFPEVARIQAEQGVQLLVVPYLTDDRRGYSRVTTCARARAVENQIYVVTAGMVGSLPLITDLTAQYAQSGVYTPSDFPFPMDGIATEAAPNSEMVLVGDIDLAVLDQTRAKGSVLNHQDAAQDGLHVTFDGRICVHRLPWLKQTDEPTVPPG</sequence>
<organism evidence="3 4">
    <name type="scientific">Geothrix oryzae</name>
    <dbReference type="NCBI Taxonomy" id="2927975"/>
    <lineage>
        <taxon>Bacteria</taxon>
        <taxon>Pseudomonadati</taxon>
        <taxon>Acidobacteriota</taxon>
        <taxon>Holophagae</taxon>
        <taxon>Holophagales</taxon>
        <taxon>Holophagaceae</taxon>
        <taxon>Geothrix</taxon>
    </lineage>
</organism>
<dbReference type="PROSITE" id="PS50263">
    <property type="entry name" value="CN_HYDROLASE"/>
    <property type="match status" value="1"/>
</dbReference>
<dbReference type="SUPFAM" id="SSF56317">
    <property type="entry name" value="Carbon-nitrogen hydrolase"/>
    <property type="match status" value="1"/>
</dbReference>
<dbReference type="PROSITE" id="PS01227">
    <property type="entry name" value="UPF0012"/>
    <property type="match status" value="1"/>
</dbReference>
<dbReference type="Pfam" id="PF00795">
    <property type="entry name" value="CN_hydrolase"/>
    <property type="match status" value="1"/>
</dbReference>
<dbReference type="CDD" id="cd07574">
    <property type="entry name" value="nitrilase_Rim1_like"/>
    <property type="match status" value="1"/>
</dbReference>
<evidence type="ECO:0000313" key="4">
    <source>
        <dbReference type="Proteomes" id="UP001242010"/>
    </source>
</evidence>
<reference evidence="4" key="1">
    <citation type="journal article" date="2023" name="Int. J. Syst. Evol. Microbiol.">
        <title>Mesoterricola silvestris gen. nov., sp. nov., Mesoterricola sediminis sp. nov., Geothrix oryzae sp. nov., Geothrix edaphica sp. nov., Geothrix rubra sp. nov., and Geothrix limicola sp. nov., six novel members of Acidobacteriota isolated from soils.</title>
        <authorList>
            <person name="Itoh H."/>
            <person name="Sugisawa Y."/>
            <person name="Mise K."/>
            <person name="Xu Z."/>
            <person name="Kuniyasu M."/>
            <person name="Ushijima N."/>
            <person name="Kawano K."/>
            <person name="Kobayashi E."/>
            <person name="Shiratori Y."/>
            <person name="Masuda Y."/>
            <person name="Senoo K."/>
        </authorList>
    </citation>
    <scope>NUCLEOTIDE SEQUENCE [LARGE SCALE GENOMIC DNA]</scope>
    <source>
        <strain evidence="4">Red222</strain>
    </source>
</reference>
<proteinExistence type="inferred from homology"/>
<comment type="similarity">
    <text evidence="1">Belongs to the carbon-nitrogen hydrolase superfamily. NIT1/NIT2 family.</text>
</comment>
<feature type="domain" description="CN hydrolase" evidence="2">
    <location>
        <begin position="14"/>
        <end position="271"/>
    </location>
</feature>
<evidence type="ECO:0000313" key="3">
    <source>
        <dbReference type="EMBL" id="BDU68231.1"/>
    </source>
</evidence>
<name>A0ABM8DMT9_9BACT</name>
<evidence type="ECO:0000259" key="2">
    <source>
        <dbReference type="PROSITE" id="PS50263"/>
    </source>
</evidence>
<gene>
    <name evidence="3" type="ORF">GETHOR_03320</name>
</gene>
<dbReference type="InterPro" id="IPR036526">
    <property type="entry name" value="C-N_Hydrolase_sf"/>
</dbReference>